<accession>A0A6I6N1V0</accession>
<feature type="region of interest" description="Disordered" evidence="1">
    <location>
        <begin position="57"/>
        <end position="83"/>
    </location>
</feature>
<dbReference type="AlphaFoldDB" id="A0A6I6N1V0"/>
<dbReference type="Proteomes" id="UP000436138">
    <property type="component" value="Chromosome"/>
</dbReference>
<evidence type="ECO:0000313" key="3">
    <source>
        <dbReference type="Proteomes" id="UP000436138"/>
    </source>
</evidence>
<organism evidence="2 3">
    <name type="scientific">Streptomyces broussonetiae</name>
    <dbReference type="NCBI Taxonomy" id="2686304"/>
    <lineage>
        <taxon>Bacteria</taxon>
        <taxon>Bacillati</taxon>
        <taxon>Actinomycetota</taxon>
        <taxon>Actinomycetes</taxon>
        <taxon>Kitasatosporales</taxon>
        <taxon>Streptomycetaceae</taxon>
        <taxon>Streptomyces</taxon>
    </lineage>
</organism>
<proteinExistence type="predicted"/>
<evidence type="ECO:0000313" key="2">
    <source>
        <dbReference type="EMBL" id="QHA04589.1"/>
    </source>
</evidence>
<protein>
    <submittedName>
        <fullName evidence="2">Uncharacterized protein</fullName>
    </submittedName>
</protein>
<name>A0A6I6N1V0_9ACTN</name>
<dbReference type="EMBL" id="CP047020">
    <property type="protein sequence ID" value="QHA04589.1"/>
    <property type="molecule type" value="Genomic_DNA"/>
</dbReference>
<gene>
    <name evidence="2" type="ORF">GQF42_15980</name>
</gene>
<feature type="compositionally biased region" description="Basic and acidic residues" evidence="1">
    <location>
        <begin position="57"/>
        <end position="68"/>
    </location>
</feature>
<dbReference type="RefSeq" id="WP_158920433.1">
    <property type="nucleotide sequence ID" value="NZ_CP047020.1"/>
</dbReference>
<reference evidence="2 3" key="1">
    <citation type="submission" date="2019-12" db="EMBL/GenBank/DDBJ databases">
        <title>Streptomyces sp. strain T44 isolated from rhizosphere soil of Broussonetia papyrifera.</title>
        <authorList>
            <person name="Mo P."/>
        </authorList>
    </citation>
    <scope>NUCLEOTIDE SEQUENCE [LARGE SCALE GENOMIC DNA]</scope>
    <source>
        <strain evidence="2 3">T44</strain>
    </source>
</reference>
<dbReference type="KEGG" id="sbro:GQF42_15980"/>
<evidence type="ECO:0000256" key="1">
    <source>
        <dbReference type="SAM" id="MobiDB-lite"/>
    </source>
</evidence>
<feature type="compositionally biased region" description="Polar residues" evidence="1">
    <location>
        <begin position="73"/>
        <end position="83"/>
    </location>
</feature>
<sequence>MAELEWNQQAYYETAGGDRVGLLAMNDGHAAVCWAYAYPHSGMQLVSYDPERAQEVFEGSRARSEREGGLSYDSRTAWTQGSV</sequence>
<keyword evidence="3" id="KW-1185">Reference proteome</keyword>